<dbReference type="AlphaFoldDB" id="A0A9E7JWL8"/>
<feature type="compositionally biased region" description="Pro residues" evidence="1">
    <location>
        <begin position="26"/>
        <end position="35"/>
    </location>
</feature>
<reference evidence="2" key="1">
    <citation type="submission" date="2022-05" db="EMBL/GenBank/DDBJ databases">
        <title>The Musa troglodytarum L. genome provides insights into the mechanism of non-climacteric behaviour and enrichment of carotenoids.</title>
        <authorList>
            <person name="Wang J."/>
        </authorList>
    </citation>
    <scope>NUCLEOTIDE SEQUENCE</scope>
    <source>
        <tissue evidence="2">Leaf</tissue>
    </source>
</reference>
<protein>
    <submittedName>
        <fullName evidence="2">Uncharacterized protein</fullName>
    </submittedName>
</protein>
<evidence type="ECO:0000256" key="1">
    <source>
        <dbReference type="SAM" id="MobiDB-lite"/>
    </source>
</evidence>
<gene>
    <name evidence="2" type="ORF">MUK42_31799</name>
</gene>
<dbReference type="EMBL" id="CP097506">
    <property type="protein sequence ID" value="URD95071.1"/>
    <property type="molecule type" value="Genomic_DNA"/>
</dbReference>
<accession>A0A9E7JWL8</accession>
<sequence length="153" mass="17692">MERRRSDDVIWVYDRRPERCGEGSLPTPPISPPSPLYDERAVRGPGPLLVPPLTRARRQRKRRCSWAARSLRSPWNLEVGFHAHANRCLQILSGVVCVPYIMQKFCHEFTIEWNSTSQLLSSISRVDHSKHQFVYLEEHHIEGDGNIPLPNET</sequence>
<dbReference type="Proteomes" id="UP001055439">
    <property type="component" value="Chromosome 4"/>
</dbReference>
<proteinExistence type="predicted"/>
<keyword evidence="3" id="KW-1185">Reference proteome</keyword>
<feature type="region of interest" description="Disordered" evidence="1">
    <location>
        <begin position="18"/>
        <end position="37"/>
    </location>
</feature>
<evidence type="ECO:0000313" key="2">
    <source>
        <dbReference type="EMBL" id="URD95071.1"/>
    </source>
</evidence>
<organism evidence="2 3">
    <name type="scientific">Musa troglodytarum</name>
    <name type="common">fe'i banana</name>
    <dbReference type="NCBI Taxonomy" id="320322"/>
    <lineage>
        <taxon>Eukaryota</taxon>
        <taxon>Viridiplantae</taxon>
        <taxon>Streptophyta</taxon>
        <taxon>Embryophyta</taxon>
        <taxon>Tracheophyta</taxon>
        <taxon>Spermatophyta</taxon>
        <taxon>Magnoliopsida</taxon>
        <taxon>Liliopsida</taxon>
        <taxon>Zingiberales</taxon>
        <taxon>Musaceae</taxon>
        <taxon>Musa</taxon>
    </lineage>
</organism>
<name>A0A9E7JWL8_9LILI</name>
<evidence type="ECO:0000313" key="3">
    <source>
        <dbReference type="Proteomes" id="UP001055439"/>
    </source>
</evidence>